<dbReference type="PANTHER" id="PTHR16441:SF0">
    <property type="entry name" value="COILED-COIL DOMAIN-CONTAINING PROTEIN 93"/>
    <property type="match status" value="1"/>
</dbReference>
<proteinExistence type="inferred from homology"/>
<feature type="coiled-coil region" evidence="4">
    <location>
        <begin position="551"/>
        <end position="578"/>
    </location>
</feature>
<evidence type="ECO:0000256" key="1">
    <source>
        <dbReference type="ARBA" id="ARBA00007219"/>
    </source>
</evidence>
<keyword evidence="8" id="KW-1185">Reference proteome</keyword>
<dbReference type="InterPro" id="IPR019159">
    <property type="entry name" value="CCDC93_CC"/>
</dbReference>
<dbReference type="PANTHER" id="PTHR16441">
    <property type="entry name" value="FIDIPIDINE"/>
    <property type="match status" value="1"/>
</dbReference>
<accession>A0A182TDC9</accession>
<evidence type="ECO:0000259" key="5">
    <source>
        <dbReference type="Pfam" id="PF09762"/>
    </source>
</evidence>
<dbReference type="AlphaFoldDB" id="A0A182TDC9"/>
<evidence type="ECO:0000259" key="6">
    <source>
        <dbReference type="Pfam" id="PF21673"/>
    </source>
</evidence>
<feature type="domain" description="CCDC93 coiled-coil" evidence="5">
    <location>
        <begin position="254"/>
        <end position="608"/>
    </location>
</feature>
<evidence type="ECO:0000313" key="7">
    <source>
        <dbReference type="EnsemblMetazoa" id="AMEC000283-PA"/>
    </source>
</evidence>
<dbReference type="Pfam" id="PF21673">
    <property type="entry name" value="CCDC93_N"/>
    <property type="match status" value="1"/>
</dbReference>
<evidence type="ECO:0000256" key="2">
    <source>
        <dbReference type="ARBA" id="ARBA00016765"/>
    </source>
</evidence>
<reference evidence="8" key="1">
    <citation type="submission" date="2014-01" db="EMBL/GenBank/DDBJ databases">
        <title>The Genome Sequence of Anopheles melas CM1001059_A (V2).</title>
        <authorList>
            <consortium name="The Broad Institute Genomics Platform"/>
            <person name="Neafsey D.E."/>
            <person name="Besansky N."/>
            <person name="Howell P."/>
            <person name="Walton C."/>
            <person name="Young S.K."/>
            <person name="Zeng Q."/>
            <person name="Gargeya S."/>
            <person name="Fitzgerald M."/>
            <person name="Haas B."/>
            <person name="Abouelleil A."/>
            <person name="Allen A.W."/>
            <person name="Alvarado L."/>
            <person name="Arachchi H.M."/>
            <person name="Berlin A.M."/>
            <person name="Chapman S.B."/>
            <person name="Gainer-Dewar J."/>
            <person name="Goldberg J."/>
            <person name="Griggs A."/>
            <person name="Gujja S."/>
            <person name="Hansen M."/>
            <person name="Howarth C."/>
            <person name="Imamovic A."/>
            <person name="Ireland A."/>
            <person name="Larimer J."/>
            <person name="McCowan C."/>
            <person name="Murphy C."/>
            <person name="Pearson M."/>
            <person name="Poon T.W."/>
            <person name="Priest M."/>
            <person name="Roberts A."/>
            <person name="Saif S."/>
            <person name="Shea T."/>
            <person name="Sisk P."/>
            <person name="Sykes S."/>
            <person name="Wortman J."/>
            <person name="Nusbaum C."/>
            <person name="Birren B."/>
        </authorList>
    </citation>
    <scope>NUCLEOTIDE SEQUENCE [LARGE SCALE GENOMIC DNA]</scope>
    <source>
        <strain evidence="8">CM1001059</strain>
    </source>
</reference>
<dbReference type="InterPro" id="IPR039116">
    <property type="entry name" value="CCDC93"/>
</dbReference>
<feature type="coiled-coil region" evidence="4">
    <location>
        <begin position="329"/>
        <end position="468"/>
    </location>
</feature>
<organism evidence="7 8">
    <name type="scientific">Anopheles melas</name>
    <dbReference type="NCBI Taxonomy" id="34690"/>
    <lineage>
        <taxon>Eukaryota</taxon>
        <taxon>Metazoa</taxon>
        <taxon>Ecdysozoa</taxon>
        <taxon>Arthropoda</taxon>
        <taxon>Hexapoda</taxon>
        <taxon>Insecta</taxon>
        <taxon>Pterygota</taxon>
        <taxon>Neoptera</taxon>
        <taxon>Endopterygota</taxon>
        <taxon>Diptera</taxon>
        <taxon>Nematocera</taxon>
        <taxon>Culicoidea</taxon>
        <taxon>Culicidae</taxon>
        <taxon>Anophelinae</taxon>
        <taxon>Anopheles</taxon>
    </lineage>
</organism>
<name>A0A182TDC9_9DIPT</name>
<dbReference type="STRING" id="34690.A0A182TDC9"/>
<dbReference type="InterPro" id="IPR048747">
    <property type="entry name" value="CCDC93_N"/>
</dbReference>
<dbReference type="EnsemblMetazoa" id="AMEC000283-RA">
    <property type="protein sequence ID" value="AMEC000283-PA"/>
    <property type="gene ID" value="AMEC000283"/>
</dbReference>
<dbReference type="Pfam" id="PF09762">
    <property type="entry name" value="CCDC93_CC"/>
    <property type="match status" value="1"/>
</dbReference>
<sequence>MATKNIFSKHLPNVKLATRFDADGNEIQASAGSPPAKRSGCITFLSFGPHPPYQVERREDEEQKRKEQDIIDTLVGAGYYRAHIQGLSSFDKIVGGMTWCIEACDYDVNVDLLFHENLTIGQKIALTEKIVGVLPRMKCPFLIEPHQIQGLDFINIFPVVQWLVKRSVENRSKKADTLRKLAATQFQNHGTLESDRELQRMRAKQLANLQAIESKYLPKRGFKLRKAAGGGWIPVRPKDVADQETADGALEDVDEEEGEEDVSVSTEQELNFDVLFKNIAKEHNISVELTEADRSTLAKTYDDMKQTLSGEAIEQVSERNRIKAQLALKLALEKKLELALSECEQLKTTVQEEEQQLKEAGSQKEALEEEIRNLDNLEITEANQKILDHVKELVLKNERMKKQETQFKENCKKELAELQQKIDKAETSTPDEDMLELQRQLDMELERLKSLRLQLAKKNRSYVAIKRQLDTVPDRTELAQYQRRFLELYNQVSAKHRETKQFYTLYNTLDDTKLYLEKELSLLNSIYDNYANAMQTPHSREQFVQQFETIVEGIRATKAKLKKKCDDERAKRDGLNGQLVCLMEQQRKYATTVKQLTMECQRNEALMQHLKALKASAQQQQQQQ</sequence>
<dbReference type="GO" id="GO:0006893">
    <property type="term" value="P:Golgi to plasma membrane transport"/>
    <property type="evidence" value="ECO:0007669"/>
    <property type="project" value="TreeGrafter"/>
</dbReference>
<evidence type="ECO:0000313" key="8">
    <source>
        <dbReference type="Proteomes" id="UP000075902"/>
    </source>
</evidence>
<dbReference type="VEuPathDB" id="VectorBase:AMEC000283"/>
<protein>
    <recommendedName>
        <fullName evidence="2">Coiled-coil domain-containing protein 93</fullName>
    </recommendedName>
</protein>
<evidence type="ECO:0000256" key="4">
    <source>
        <dbReference type="SAM" id="Coils"/>
    </source>
</evidence>
<comment type="similarity">
    <text evidence="1">Belongs to the CCDC93 family.</text>
</comment>
<reference evidence="7" key="2">
    <citation type="submission" date="2020-05" db="UniProtKB">
        <authorList>
            <consortium name="EnsemblMetazoa"/>
        </authorList>
    </citation>
    <scope>IDENTIFICATION</scope>
    <source>
        <strain evidence="7">CM1001059</strain>
    </source>
</reference>
<evidence type="ECO:0000256" key="3">
    <source>
        <dbReference type="ARBA" id="ARBA00023054"/>
    </source>
</evidence>
<keyword evidence="3 4" id="KW-0175">Coiled coil</keyword>
<dbReference type="Proteomes" id="UP000075902">
    <property type="component" value="Unassembled WGS sequence"/>
</dbReference>
<feature type="domain" description="CCDC93 N-terminal" evidence="6">
    <location>
        <begin position="62"/>
        <end position="166"/>
    </location>
</feature>